<proteinExistence type="predicted"/>
<dbReference type="EMBL" id="EQ973874">
    <property type="protein sequence ID" value="EEF41124.1"/>
    <property type="molecule type" value="Genomic_DNA"/>
</dbReference>
<dbReference type="Proteomes" id="UP000008311">
    <property type="component" value="Unassembled WGS sequence"/>
</dbReference>
<organism evidence="1 2">
    <name type="scientific">Ricinus communis</name>
    <name type="common">Castor bean</name>
    <dbReference type="NCBI Taxonomy" id="3988"/>
    <lineage>
        <taxon>Eukaryota</taxon>
        <taxon>Viridiplantae</taxon>
        <taxon>Streptophyta</taxon>
        <taxon>Embryophyta</taxon>
        <taxon>Tracheophyta</taxon>
        <taxon>Spermatophyta</taxon>
        <taxon>Magnoliopsida</taxon>
        <taxon>eudicotyledons</taxon>
        <taxon>Gunneridae</taxon>
        <taxon>Pentapetalae</taxon>
        <taxon>rosids</taxon>
        <taxon>fabids</taxon>
        <taxon>Malpighiales</taxon>
        <taxon>Euphorbiaceae</taxon>
        <taxon>Acalyphoideae</taxon>
        <taxon>Acalypheae</taxon>
        <taxon>Ricinus</taxon>
    </lineage>
</organism>
<accession>B9S5J9</accession>
<gene>
    <name evidence="1" type="ORF">RCOM_0977460</name>
</gene>
<protein>
    <submittedName>
        <fullName evidence="1">Uncharacterized protein</fullName>
    </submittedName>
</protein>
<sequence>MASQDITFKKLDAKIDQIVQTNQAVIHNLELQVEQLAKKIAERGQGRLPNDTKVITKETFMAITYHFNLWLRRRR</sequence>
<evidence type="ECO:0000313" key="1">
    <source>
        <dbReference type="EMBL" id="EEF41124.1"/>
    </source>
</evidence>
<name>B9S5J9_RICCO</name>
<dbReference type="AlphaFoldDB" id="B9S5J9"/>
<reference evidence="2" key="1">
    <citation type="journal article" date="2010" name="Nat. Biotechnol.">
        <title>Draft genome sequence of the oilseed species Ricinus communis.</title>
        <authorList>
            <person name="Chan A.P."/>
            <person name="Crabtree J."/>
            <person name="Zhao Q."/>
            <person name="Lorenzi H."/>
            <person name="Orvis J."/>
            <person name="Puiu D."/>
            <person name="Melake-Berhan A."/>
            <person name="Jones K.M."/>
            <person name="Redman J."/>
            <person name="Chen G."/>
            <person name="Cahoon E.B."/>
            <person name="Gedil M."/>
            <person name="Stanke M."/>
            <person name="Haas B.J."/>
            <person name="Wortman J.R."/>
            <person name="Fraser-Liggett C.M."/>
            <person name="Ravel J."/>
            <person name="Rabinowicz P.D."/>
        </authorList>
    </citation>
    <scope>NUCLEOTIDE SEQUENCE [LARGE SCALE GENOMIC DNA]</scope>
    <source>
        <strain evidence="2">cv. Hale</strain>
    </source>
</reference>
<keyword evidence="2" id="KW-1185">Reference proteome</keyword>
<evidence type="ECO:0000313" key="2">
    <source>
        <dbReference type="Proteomes" id="UP000008311"/>
    </source>
</evidence>
<dbReference type="InParanoid" id="B9S5J9"/>